<comment type="similarity">
    <text evidence="2">Belongs to the IFI6/IFI27 family.</text>
</comment>
<dbReference type="InterPro" id="IPR038213">
    <property type="entry name" value="IFI6/IFI27-like_sf"/>
</dbReference>
<sequence>MHPFDAIKNAIAECLCLRNPAHYYVLEEQPTLDFPHEKKQYPQTTQSLAGDVLSTLYDADANDEQFFQRLQDVVHETGWYEGLAAAVLNGLENMLKAGAPMGQAMKDVYEKVVQVVTDVWGFVKEHPVFFAVVALGILVVLTPWAIGALGFGELGPIEGTFAAWWQSTYGGYVPAGSLFSFFQRLGMVWKLA</sequence>
<comment type="caution">
    <text evidence="7">The sequence shown here is derived from an EMBL/GenBank/DDBJ whole genome shotgun (WGS) entry which is preliminary data.</text>
</comment>
<keyword evidence="8" id="KW-1185">Reference proteome</keyword>
<dbReference type="EMBL" id="JAKELL010000002">
    <property type="protein sequence ID" value="KAH9000111.1"/>
    <property type="molecule type" value="Genomic_DNA"/>
</dbReference>
<evidence type="ECO:0000313" key="8">
    <source>
        <dbReference type="Proteomes" id="UP001201163"/>
    </source>
</evidence>
<evidence type="ECO:0000256" key="1">
    <source>
        <dbReference type="ARBA" id="ARBA00004141"/>
    </source>
</evidence>
<proteinExistence type="inferred from homology"/>
<dbReference type="PANTHER" id="PTHR16932">
    <property type="entry name" value="INTERFERON ALPHA-INDUCIBLE PROTEIN 27"/>
    <property type="match status" value="1"/>
</dbReference>
<evidence type="ECO:0000256" key="2">
    <source>
        <dbReference type="ARBA" id="ARBA00007262"/>
    </source>
</evidence>
<dbReference type="Pfam" id="PF06140">
    <property type="entry name" value="Ifi-6-16"/>
    <property type="match status" value="1"/>
</dbReference>
<reference evidence="7" key="1">
    <citation type="submission" date="2022-01" db="EMBL/GenBank/DDBJ databases">
        <title>Comparative genomics reveals a dynamic genome evolution in the ectomycorrhizal milk-cap (Lactarius) mushrooms.</title>
        <authorList>
            <consortium name="DOE Joint Genome Institute"/>
            <person name="Lebreton A."/>
            <person name="Tang N."/>
            <person name="Kuo A."/>
            <person name="LaButti K."/>
            <person name="Drula E."/>
            <person name="Barry K."/>
            <person name="Clum A."/>
            <person name="Lipzen A."/>
            <person name="Mousain D."/>
            <person name="Ng V."/>
            <person name="Wang R."/>
            <person name="Wang X."/>
            <person name="Dai Y."/>
            <person name="Henrissat B."/>
            <person name="Grigoriev I.V."/>
            <person name="Guerin-Laguette A."/>
            <person name="Yu F."/>
            <person name="Martin F.M."/>
        </authorList>
    </citation>
    <scope>NUCLEOTIDE SEQUENCE</scope>
    <source>
        <strain evidence="7">QP</strain>
    </source>
</reference>
<keyword evidence="3 6" id="KW-0812">Transmembrane</keyword>
<dbReference type="InterPro" id="IPR009311">
    <property type="entry name" value="IFI6/IFI27-like"/>
</dbReference>
<organism evidence="7 8">
    <name type="scientific">Lactarius akahatsu</name>
    <dbReference type="NCBI Taxonomy" id="416441"/>
    <lineage>
        <taxon>Eukaryota</taxon>
        <taxon>Fungi</taxon>
        <taxon>Dikarya</taxon>
        <taxon>Basidiomycota</taxon>
        <taxon>Agaricomycotina</taxon>
        <taxon>Agaricomycetes</taxon>
        <taxon>Russulales</taxon>
        <taxon>Russulaceae</taxon>
        <taxon>Lactarius</taxon>
    </lineage>
</organism>
<dbReference type="Gene3D" id="6.10.110.10">
    <property type="match status" value="1"/>
</dbReference>
<dbReference type="PANTHER" id="PTHR16932:SF18">
    <property type="entry name" value="INTERFERON, ALPHA-INDUCIBLE PROTEIN 27-LIKE 2"/>
    <property type="match status" value="1"/>
</dbReference>
<protein>
    <submittedName>
        <fullName evidence="7">Uncharacterized protein</fullName>
    </submittedName>
</protein>
<evidence type="ECO:0000256" key="3">
    <source>
        <dbReference type="ARBA" id="ARBA00022692"/>
    </source>
</evidence>
<evidence type="ECO:0000256" key="4">
    <source>
        <dbReference type="ARBA" id="ARBA00022989"/>
    </source>
</evidence>
<keyword evidence="4 6" id="KW-1133">Transmembrane helix</keyword>
<evidence type="ECO:0000256" key="5">
    <source>
        <dbReference type="ARBA" id="ARBA00023136"/>
    </source>
</evidence>
<dbReference type="AlphaFoldDB" id="A0AAD4LRS3"/>
<accession>A0AAD4LRS3</accession>
<dbReference type="Proteomes" id="UP001201163">
    <property type="component" value="Unassembled WGS sequence"/>
</dbReference>
<gene>
    <name evidence="7" type="ORF">EDB92DRAFT_1983099</name>
</gene>
<comment type="subcellular location">
    <subcellularLocation>
        <location evidence="1">Membrane</location>
        <topology evidence="1">Multi-pass membrane protein</topology>
    </subcellularLocation>
</comment>
<name>A0AAD4LRS3_9AGAM</name>
<keyword evidence="5 6" id="KW-0472">Membrane</keyword>
<evidence type="ECO:0000256" key="6">
    <source>
        <dbReference type="SAM" id="Phobius"/>
    </source>
</evidence>
<evidence type="ECO:0000313" key="7">
    <source>
        <dbReference type="EMBL" id="KAH9000111.1"/>
    </source>
</evidence>
<feature type="transmembrane region" description="Helical" evidence="6">
    <location>
        <begin position="163"/>
        <end position="182"/>
    </location>
</feature>
<dbReference type="GO" id="GO:0016020">
    <property type="term" value="C:membrane"/>
    <property type="evidence" value="ECO:0007669"/>
    <property type="project" value="UniProtKB-SubCell"/>
</dbReference>
<feature type="transmembrane region" description="Helical" evidence="6">
    <location>
        <begin position="128"/>
        <end position="151"/>
    </location>
</feature>